<keyword evidence="3" id="KW-1185">Reference proteome</keyword>
<dbReference type="AlphaFoldDB" id="A0A8H7W374"/>
<evidence type="ECO:0000313" key="3">
    <source>
        <dbReference type="Proteomes" id="UP000613177"/>
    </source>
</evidence>
<protein>
    <recommendedName>
        <fullName evidence="1">F-box domain-containing protein</fullName>
    </recommendedName>
</protein>
<evidence type="ECO:0000313" key="2">
    <source>
        <dbReference type="EMBL" id="KAG2236904.1"/>
    </source>
</evidence>
<gene>
    <name evidence="2" type="ORF">INT48_002717</name>
</gene>
<evidence type="ECO:0000259" key="1">
    <source>
        <dbReference type="Pfam" id="PF12937"/>
    </source>
</evidence>
<dbReference type="OrthoDB" id="2203450at2759"/>
<sequence length="631" mass="72123">MGWDNLPQEVLLKILQEVEATYSHGLLECQLTCRSWKPISQLLFYSSLHLSNIVDAYTALNTISTNHLNNAVRKVSFENRLTESPRMEQFFPLFFKTCPSITTIESAHTKDESFWAKLLRECMKGTLTKVEKIPMADLCRDAGIKIYGYVSIELCSTLTSVQIWDYPKSEPSFQNNQVALNLHKFPRLKRLTAYVGGVYNASKIAPLIQDCKQLESLSIINHPDRRVLYSHRGADSSLPLPKPMMGIKTIKTNMVTITPNLINQLIHGFPKLTKLILNPTIESDFNLESDLDEEINFLDRMQVEGYGILYDTWSQFISHIYKNIKTFELSALFLIDMPEFVINLIQITEFKDYGGLLRIMYVRRNNFIDIEPYIGISSAENIIKIVYETKTTYNSSIVGIARLPHMDLIELVGNKVKRLLVSISPVTHFGDEESDLYLIAGGYFLDHIFSHCTELTELTVSDAHLIDCNLDYAVSNSITTLRLVECLVCPGILPQLSQRLPHLADFVFCYSCFVSAAGQILQTNKSISIDLPFTTLNSLSIEFLNRIYGDCNQFHLRIRKSNGESVYYIGKAWMEFDKSTKTIYQESLNCSTSLSVEINCVDLKSMFLETQNFSIDIQFKNDNDFQFKFED</sequence>
<dbReference type="Proteomes" id="UP000613177">
    <property type="component" value="Unassembled WGS sequence"/>
</dbReference>
<name>A0A8H7W374_9FUNG</name>
<organism evidence="2 3">
    <name type="scientific">Thamnidium elegans</name>
    <dbReference type="NCBI Taxonomy" id="101142"/>
    <lineage>
        <taxon>Eukaryota</taxon>
        <taxon>Fungi</taxon>
        <taxon>Fungi incertae sedis</taxon>
        <taxon>Mucoromycota</taxon>
        <taxon>Mucoromycotina</taxon>
        <taxon>Mucoromycetes</taxon>
        <taxon>Mucorales</taxon>
        <taxon>Mucorineae</taxon>
        <taxon>Mucoraceae</taxon>
        <taxon>Thamnidium</taxon>
    </lineage>
</organism>
<feature type="domain" description="F-box" evidence="1">
    <location>
        <begin position="3"/>
        <end position="40"/>
    </location>
</feature>
<dbReference type="EMBL" id="JAEPRE010000012">
    <property type="protein sequence ID" value="KAG2236904.1"/>
    <property type="molecule type" value="Genomic_DNA"/>
</dbReference>
<dbReference type="Pfam" id="PF12937">
    <property type="entry name" value="F-box-like"/>
    <property type="match status" value="1"/>
</dbReference>
<accession>A0A8H7W374</accession>
<reference evidence="2" key="1">
    <citation type="submission" date="2021-01" db="EMBL/GenBank/DDBJ databases">
        <title>Metabolic potential, ecology and presence of endohyphal bacteria is reflected in genomic diversity of Mucoromycotina.</title>
        <authorList>
            <person name="Muszewska A."/>
            <person name="Okrasinska A."/>
            <person name="Steczkiewicz K."/>
            <person name="Drgas O."/>
            <person name="Orlowska M."/>
            <person name="Perlinska-Lenart U."/>
            <person name="Aleksandrzak-Piekarczyk T."/>
            <person name="Szatraj K."/>
            <person name="Zielenkiewicz U."/>
            <person name="Pilsyk S."/>
            <person name="Malc E."/>
            <person name="Mieczkowski P."/>
            <person name="Kruszewska J.S."/>
            <person name="Biernat P."/>
            <person name="Pawlowska J."/>
        </authorList>
    </citation>
    <scope>NUCLEOTIDE SEQUENCE</scope>
    <source>
        <strain evidence="2">WA0000018081</strain>
    </source>
</reference>
<comment type="caution">
    <text evidence="2">The sequence shown here is derived from an EMBL/GenBank/DDBJ whole genome shotgun (WGS) entry which is preliminary data.</text>
</comment>
<dbReference type="Gene3D" id="3.80.10.10">
    <property type="entry name" value="Ribonuclease Inhibitor"/>
    <property type="match status" value="1"/>
</dbReference>
<dbReference type="InterPro" id="IPR001810">
    <property type="entry name" value="F-box_dom"/>
</dbReference>
<proteinExistence type="predicted"/>
<dbReference type="InterPro" id="IPR032675">
    <property type="entry name" value="LRR_dom_sf"/>
</dbReference>